<accession>A0ABS1DGP1</accession>
<feature type="domain" description="UDP N-acetylglucosamine O-acyltransferase C-terminal" evidence="9">
    <location>
        <begin position="176"/>
        <end position="259"/>
    </location>
</feature>
<dbReference type="Gene3D" id="1.20.1180.10">
    <property type="entry name" value="Udp N-acetylglucosamine O-acyltransferase, C-terminal domain"/>
    <property type="match status" value="1"/>
</dbReference>
<dbReference type="SUPFAM" id="SSF51161">
    <property type="entry name" value="Trimeric LpxA-like enzymes"/>
    <property type="match status" value="1"/>
</dbReference>
<comment type="similarity">
    <text evidence="8">Belongs to the transferase hexapeptide repeat family. LpxA subfamily.</text>
</comment>
<evidence type="ECO:0000256" key="3">
    <source>
        <dbReference type="ARBA" id="ARBA00022556"/>
    </source>
</evidence>
<evidence type="ECO:0000256" key="8">
    <source>
        <dbReference type="HAMAP-Rule" id="MF_00387"/>
    </source>
</evidence>
<dbReference type="InterPro" id="IPR011004">
    <property type="entry name" value="Trimer_LpxA-like_sf"/>
</dbReference>
<evidence type="ECO:0000256" key="4">
    <source>
        <dbReference type="ARBA" id="ARBA00022679"/>
    </source>
</evidence>
<comment type="function">
    <text evidence="8">Involved in the biosynthesis of lipid A, a phosphorylated glycolipid that anchors the lipopolysaccharide to the outer membrane of the cell.</text>
</comment>
<dbReference type="NCBIfam" id="TIGR01852">
    <property type="entry name" value="lipid_A_lpxA"/>
    <property type="match status" value="1"/>
</dbReference>
<keyword evidence="4 8" id="KW-0808">Transferase</keyword>
<dbReference type="NCBIfam" id="NF003657">
    <property type="entry name" value="PRK05289.1"/>
    <property type="match status" value="1"/>
</dbReference>
<organism evidence="10 11">
    <name type="scientific">Rhodovibrio sodomensis</name>
    <dbReference type="NCBI Taxonomy" id="1088"/>
    <lineage>
        <taxon>Bacteria</taxon>
        <taxon>Pseudomonadati</taxon>
        <taxon>Pseudomonadota</taxon>
        <taxon>Alphaproteobacteria</taxon>
        <taxon>Rhodospirillales</taxon>
        <taxon>Rhodovibrionaceae</taxon>
        <taxon>Rhodovibrio</taxon>
    </lineage>
</organism>
<name>A0ABS1DGP1_9PROT</name>
<dbReference type="Pfam" id="PF13720">
    <property type="entry name" value="Acetyltransf_11"/>
    <property type="match status" value="1"/>
</dbReference>
<comment type="pathway">
    <text evidence="8">Glycolipid biosynthesis; lipid IV(A) biosynthesis; lipid IV(A) from (3R)-3-hydroxytetradecanoyl-[acyl-carrier-protein] and UDP-N-acetyl-alpha-D-glucosamine: step 1/6.</text>
</comment>
<dbReference type="EMBL" id="NRRL01000039">
    <property type="protein sequence ID" value="MBK1669141.1"/>
    <property type="molecule type" value="Genomic_DNA"/>
</dbReference>
<dbReference type="PROSITE" id="PS00101">
    <property type="entry name" value="HEXAPEP_TRANSFERASES"/>
    <property type="match status" value="2"/>
</dbReference>
<dbReference type="RefSeq" id="WP_200341468.1">
    <property type="nucleotide sequence ID" value="NZ_NRRL01000039.1"/>
</dbReference>
<dbReference type="Proteomes" id="UP001296873">
    <property type="component" value="Unassembled WGS sequence"/>
</dbReference>
<dbReference type="EC" id="2.3.1.129" evidence="8"/>
<dbReference type="Pfam" id="PF00132">
    <property type="entry name" value="Hexapep"/>
    <property type="match status" value="1"/>
</dbReference>
<keyword evidence="6 8" id="KW-0443">Lipid metabolism</keyword>
<dbReference type="PANTHER" id="PTHR43480:SF1">
    <property type="entry name" value="ACYL-[ACYL-CARRIER-PROTEIN]--UDP-N-ACETYLGLUCOSAMINE O-ACYLTRANSFERASE, MITOCHONDRIAL-RELATED"/>
    <property type="match status" value="1"/>
</dbReference>
<comment type="subunit">
    <text evidence="8">Homotrimer.</text>
</comment>
<keyword evidence="2 8" id="KW-0444">Lipid biosynthesis</keyword>
<dbReference type="InterPro" id="IPR010137">
    <property type="entry name" value="Lipid_A_LpxA"/>
</dbReference>
<evidence type="ECO:0000256" key="6">
    <source>
        <dbReference type="ARBA" id="ARBA00023098"/>
    </source>
</evidence>
<evidence type="ECO:0000256" key="7">
    <source>
        <dbReference type="ARBA" id="ARBA00023315"/>
    </source>
</evidence>
<evidence type="ECO:0000256" key="1">
    <source>
        <dbReference type="ARBA" id="ARBA00022490"/>
    </source>
</evidence>
<dbReference type="CDD" id="cd03351">
    <property type="entry name" value="LbH_UDP-GlcNAc_AT"/>
    <property type="match status" value="1"/>
</dbReference>
<comment type="caution">
    <text evidence="10">The sequence shown here is derived from an EMBL/GenBank/DDBJ whole genome shotgun (WGS) entry which is preliminary data.</text>
</comment>
<sequence>MSEIHATAIVDPSAELADDVSVGPYSTVGPNVVLEAGVVIHSHVVVEGHTRLGAGVQVYPFAAVGTPPQDLKYKGETSWLEVGAGTVIREHCTLNPGTKGDQLVTSVGRNCVLMIGAHVAHDCRIGEGVIMANQATLAGHVQVGANAFVGGLSAVHQFCRIGAGAMIGGMSGVENDVIPYGLVTGNRARLNGLNLVGLKRRGVAKSDVQKLRAAYEDLFHGGEGTFRTRLDRLAQKYGDVHVVDDLIDFIQADSSRSLCQPQAGNAG</sequence>
<dbReference type="InterPro" id="IPR001451">
    <property type="entry name" value="Hexapep"/>
</dbReference>
<evidence type="ECO:0000313" key="10">
    <source>
        <dbReference type="EMBL" id="MBK1669141.1"/>
    </source>
</evidence>
<comment type="catalytic activity">
    <reaction evidence="8">
        <text>a (3R)-hydroxyacyl-[ACP] + UDP-N-acetyl-alpha-D-glucosamine = a UDP-3-O-[(3R)-3-hydroxyacyl]-N-acetyl-alpha-D-glucosamine + holo-[ACP]</text>
        <dbReference type="Rhea" id="RHEA:67812"/>
        <dbReference type="Rhea" id="RHEA-COMP:9685"/>
        <dbReference type="Rhea" id="RHEA-COMP:9945"/>
        <dbReference type="ChEBI" id="CHEBI:57705"/>
        <dbReference type="ChEBI" id="CHEBI:64479"/>
        <dbReference type="ChEBI" id="CHEBI:78827"/>
        <dbReference type="ChEBI" id="CHEBI:173225"/>
        <dbReference type="EC" id="2.3.1.129"/>
    </reaction>
</comment>
<keyword evidence="11" id="KW-1185">Reference proteome</keyword>
<gene>
    <name evidence="8" type="primary">lpxA</name>
    <name evidence="10" type="ORF">CKO28_13975</name>
</gene>
<evidence type="ECO:0000313" key="11">
    <source>
        <dbReference type="Proteomes" id="UP001296873"/>
    </source>
</evidence>
<dbReference type="HAMAP" id="MF_00387">
    <property type="entry name" value="LpxA"/>
    <property type="match status" value="1"/>
</dbReference>
<keyword evidence="7 8" id="KW-0012">Acyltransferase</keyword>
<keyword evidence="1 8" id="KW-0963">Cytoplasm</keyword>
<dbReference type="InterPro" id="IPR037157">
    <property type="entry name" value="Acetyltransf_C_sf"/>
</dbReference>
<keyword evidence="5 8" id="KW-0677">Repeat</keyword>
<dbReference type="PANTHER" id="PTHR43480">
    <property type="entry name" value="ACYL-[ACYL-CARRIER-PROTEIN]--UDP-N-ACETYLGLUCOSAMINE O-ACYLTRANSFERASE"/>
    <property type="match status" value="1"/>
</dbReference>
<proteinExistence type="inferred from homology"/>
<evidence type="ECO:0000256" key="2">
    <source>
        <dbReference type="ARBA" id="ARBA00022516"/>
    </source>
</evidence>
<protein>
    <recommendedName>
        <fullName evidence="8">Acyl-[acyl-carrier-protein]--UDP-N-acetylglucosamine O-acyltransferase</fullName>
        <shortName evidence="8">UDP-N-acetylglucosamine acyltransferase</shortName>
        <ecNumber evidence="8">2.3.1.129</ecNumber>
    </recommendedName>
</protein>
<dbReference type="InterPro" id="IPR029098">
    <property type="entry name" value="Acetyltransf_C"/>
</dbReference>
<reference evidence="10 11" key="1">
    <citation type="journal article" date="2020" name="Microorganisms">
        <title>Osmotic Adaptation and Compatible Solute Biosynthesis of Phototrophic Bacteria as Revealed from Genome Analyses.</title>
        <authorList>
            <person name="Imhoff J.F."/>
            <person name="Rahn T."/>
            <person name="Kunzel S."/>
            <person name="Keller A."/>
            <person name="Neulinger S.C."/>
        </authorList>
    </citation>
    <scope>NUCLEOTIDE SEQUENCE [LARGE SCALE GENOMIC DNA]</scope>
    <source>
        <strain evidence="10 11">DSM 9895</strain>
    </source>
</reference>
<dbReference type="InterPro" id="IPR018357">
    <property type="entry name" value="Hexapep_transf_CS"/>
</dbReference>
<evidence type="ECO:0000256" key="5">
    <source>
        <dbReference type="ARBA" id="ARBA00022737"/>
    </source>
</evidence>
<keyword evidence="3 8" id="KW-0441">Lipid A biosynthesis</keyword>
<evidence type="ECO:0000259" key="9">
    <source>
        <dbReference type="Pfam" id="PF13720"/>
    </source>
</evidence>
<comment type="subcellular location">
    <subcellularLocation>
        <location evidence="8">Cytoplasm</location>
    </subcellularLocation>
</comment>
<dbReference type="Gene3D" id="2.160.10.10">
    <property type="entry name" value="Hexapeptide repeat proteins"/>
    <property type="match status" value="1"/>
</dbReference>
<dbReference type="PIRSF" id="PIRSF000456">
    <property type="entry name" value="UDP-GlcNAc_acltr"/>
    <property type="match status" value="1"/>
</dbReference>